<dbReference type="Proteomes" id="UP001303889">
    <property type="component" value="Unassembled WGS sequence"/>
</dbReference>
<feature type="transmembrane region" description="Helical" evidence="2">
    <location>
        <begin position="47"/>
        <end position="73"/>
    </location>
</feature>
<feature type="compositionally biased region" description="Low complexity" evidence="1">
    <location>
        <begin position="370"/>
        <end position="414"/>
    </location>
</feature>
<organism evidence="3 4">
    <name type="scientific">Staphylotrichum tortipilum</name>
    <dbReference type="NCBI Taxonomy" id="2831512"/>
    <lineage>
        <taxon>Eukaryota</taxon>
        <taxon>Fungi</taxon>
        <taxon>Dikarya</taxon>
        <taxon>Ascomycota</taxon>
        <taxon>Pezizomycotina</taxon>
        <taxon>Sordariomycetes</taxon>
        <taxon>Sordariomycetidae</taxon>
        <taxon>Sordariales</taxon>
        <taxon>Chaetomiaceae</taxon>
        <taxon>Staphylotrichum</taxon>
    </lineage>
</organism>
<comment type="caution">
    <text evidence="3">The sequence shown here is derived from an EMBL/GenBank/DDBJ whole genome shotgun (WGS) entry which is preliminary data.</text>
</comment>
<feature type="transmembrane region" description="Helical" evidence="2">
    <location>
        <begin position="276"/>
        <end position="302"/>
    </location>
</feature>
<reference evidence="3" key="1">
    <citation type="journal article" date="2023" name="Mol. Phylogenet. Evol.">
        <title>Genome-scale phylogeny and comparative genomics of the fungal order Sordariales.</title>
        <authorList>
            <person name="Hensen N."/>
            <person name="Bonometti L."/>
            <person name="Westerberg I."/>
            <person name="Brannstrom I.O."/>
            <person name="Guillou S."/>
            <person name="Cros-Aarteil S."/>
            <person name="Calhoun S."/>
            <person name="Haridas S."/>
            <person name="Kuo A."/>
            <person name="Mondo S."/>
            <person name="Pangilinan J."/>
            <person name="Riley R."/>
            <person name="LaButti K."/>
            <person name="Andreopoulos B."/>
            <person name="Lipzen A."/>
            <person name="Chen C."/>
            <person name="Yan M."/>
            <person name="Daum C."/>
            <person name="Ng V."/>
            <person name="Clum A."/>
            <person name="Steindorff A."/>
            <person name="Ohm R.A."/>
            <person name="Martin F."/>
            <person name="Silar P."/>
            <person name="Natvig D.O."/>
            <person name="Lalanne C."/>
            <person name="Gautier V."/>
            <person name="Ament-Velasquez S.L."/>
            <person name="Kruys A."/>
            <person name="Hutchinson M.I."/>
            <person name="Powell A.J."/>
            <person name="Barry K."/>
            <person name="Miller A.N."/>
            <person name="Grigoriev I.V."/>
            <person name="Debuchy R."/>
            <person name="Gladieux P."/>
            <person name="Hiltunen Thoren M."/>
            <person name="Johannesson H."/>
        </authorList>
    </citation>
    <scope>NUCLEOTIDE SEQUENCE</scope>
    <source>
        <strain evidence="3">CBS 103.79</strain>
    </source>
</reference>
<name>A0AAN6MCT0_9PEZI</name>
<dbReference type="EMBL" id="MU856071">
    <property type="protein sequence ID" value="KAK3897779.1"/>
    <property type="molecule type" value="Genomic_DNA"/>
</dbReference>
<feature type="compositionally biased region" description="Pro residues" evidence="1">
    <location>
        <begin position="415"/>
        <end position="425"/>
    </location>
</feature>
<feature type="transmembrane region" description="Helical" evidence="2">
    <location>
        <begin position="136"/>
        <end position="159"/>
    </location>
</feature>
<evidence type="ECO:0000313" key="4">
    <source>
        <dbReference type="Proteomes" id="UP001303889"/>
    </source>
</evidence>
<feature type="transmembrane region" description="Helical" evidence="2">
    <location>
        <begin position="180"/>
        <end position="201"/>
    </location>
</feature>
<gene>
    <name evidence="3" type="ORF">C8A05DRAFT_19520</name>
</gene>
<feature type="region of interest" description="Disordered" evidence="1">
    <location>
        <begin position="370"/>
        <end position="425"/>
    </location>
</feature>
<protein>
    <submittedName>
        <fullName evidence="3">Uncharacterized protein</fullName>
    </submittedName>
</protein>
<feature type="transmembrane region" description="Helical" evidence="2">
    <location>
        <begin position="7"/>
        <end position="27"/>
    </location>
</feature>
<proteinExistence type="predicted"/>
<accession>A0AAN6MCT0</accession>
<feature type="transmembrane region" description="Helical" evidence="2">
    <location>
        <begin position="94"/>
        <end position="116"/>
    </location>
</feature>
<evidence type="ECO:0000256" key="1">
    <source>
        <dbReference type="SAM" id="MobiDB-lite"/>
    </source>
</evidence>
<keyword evidence="2" id="KW-1133">Transmembrane helix</keyword>
<reference evidence="3" key="2">
    <citation type="submission" date="2023-05" db="EMBL/GenBank/DDBJ databases">
        <authorList>
            <consortium name="Lawrence Berkeley National Laboratory"/>
            <person name="Steindorff A."/>
            <person name="Hensen N."/>
            <person name="Bonometti L."/>
            <person name="Westerberg I."/>
            <person name="Brannstrom I.O."/>
            <person name="Guillou S."/>
            <person name="Cros-Aarteil S."/>
            <person name="Calhoun S."/>
            <person name="Haridas S."/>
            <person name="Kuo A."/>
            <person name="Mondo S."/>
            <person name="Pangilinan J."/>
            <person name="Riley R."/>
            <person name="Labutti K."/>
            <person name="Andreopoulos B."/>
            <person name="Lipzen A."/>
            <person name="Chen C."/>
            <person name="Yanf M."/>
            <person name="Daum C."/>
            <person name="Ng V."/>
            <person name="Clum A."/>
            <person name="Ohm R."/>
            <person name="Martin F."/>
            <person name="Silar P."/>
            <person name="Natvig D."/>
            <person name="Lalanne C."/>
            <person name="Gautier V."/>
            <person name="Ament-Velasquez S.L."/>
            <person name="Kruys A."/>
            <person name="Hutchinson M.I."/>
            <person name="Powell A.J."/>
            <person name="Barry K."/>
            <person name="Miller A.N."/>
            <person name="Grigoriev I.V."/>
            <person name="Debuchy R."/>
            <person name="Gladieux P."/>
            <person name="Thoren M.H."/>
            <person name="Johannesson H."/>
        </authorList>
    </citation>
    <scope>NUCLEOTIDE SEQUENCE</scope>
    <source>
        <strain evidence="3">CBS 103.79</strain>
    </source>
</reference>
<evidence type="ECO:0000313" key="3">
    <source>
        <dbReference type="EMBL" id="KAK3897779.1"/>
    </source>
</evidence>
<dbReference type="AlphaFoldDB" id="A0AAN6MCT0"/>
<keyword evidence="2" id="KW-0472">Membrane</keyword>
<feature type="transmembrane region" description="Helical" evidence="2">
    <location>
        <begin position="233"/>
        <end position="256"/>
    </location>
</feature>
<evidence type="ECO:0000256" key="2">
    <source>
        <dbReference type="SAM" id="Phobius"/>
    </source>
</evidence>
<keyword evidence="4" id="KW-1185">Reference proteome</keyword>
<keyword evidence="2" id="KW-0812">Transmembrane</keyword>
<sequence>MASVGNIIYVFFEGVFIIPLSVLWFISLCTARRNNDPARTGIAWLKVTFPFWILSLLLGTISGALGIVVDDFYSPYANHYDIRKALSHIGRTATFLGMLADILLFITFVELAVGFLLCLRPDGSPSRARKPARIAIFVWAFVLFALSLACLGVGQAYIVQFYRSALQRQALAFTMIKLSSAVEILLWITSIPILVLASYIVNKTSSFQLLHNVRHLPSFPHSVAVDIPRPNPLFFFIESAVLLLVATVLDFVRLTVKMSLLIHYNLVDPIGYTPSYVFDIIYTMFDTVFMFIALVILFALAIRKYLGLWSKPQPGWSYPGPGIVYVPAMMAVPVAGPGGVVMQPQQQPQQQPLQPAQNLPAYLQVAQQKQQQEMQQQQQQQQQQYGQPQYGQPMAAPQGYYYPPQQQQPAAAPAVAPPQPAVTSA</sequence>